<evidence type="ECO:0000313" key="2">
    <source>
        <dbReference type="EMBL" id="TCO82198.1"/>
    </source>
</evidence>
<reference evidence="2 3" key="1">
    <citation type="submission" date="2019-03" db="EMBL/GenBank/DDBJ databases">
        <title>Genomic Encyclopedia of Type Strains, Phase IV (KMG-IV): sequencing the most valuable type-strain genomes for metagenomic binning, comparative biology and taxonomic classification.</title>
        <authorList>
            <person name="Goeker M."/>
        </authorList>
    </citation>
    <scope>NUCLEOTIDE SEQUENCE [LARGE SCALE GENOMIC DNA]</scope>
    <source>
        <strain evidence="2 3">DSM 28559</strain>
    </source>
</reference>
<comment type="caution">
    <text evidence="2">The sequence shown here is derived from an EMBL/GenBank/DDBJ whole genome shotgun (WGS) entry which is preliminary data.</text>
</comment>
<dbReference type="RefSeq" id="WP_132094064.1">
    <property type="nucleotide sequence ID" value="NZ_JANKAQ010000017.1"/>
</dbReference>
<accession>A0A4R2L6P4</accession>
<dbReference type="SMART" id="SM01012">
    <property type="entry name" value="ANTAR"/>
    <property type="match status" value="1"/>
</dbReference>
<name>A0A4R2L6P4_9FIRM</name>
<feature type="domain" description="ANTAR" evidence="1">
    <location>
        <begin position="118"/>
        <end position="179"/>
    </location>
</feature>
<organism evidence="2 3">
    <name type="scientific">Frisingicoccus caecimuris</name>
    <dbReference type="NCBI Taxonomy" id="1796636"/>
    <lineage>
        <taxon>Bacteria</taxon>
        <taxon>Bacillati</taxon>
        <taxon>Bacillota</taxon>
        <taxon>Clostridia</taxon>
        <taxon>Lachnospirales</taxon>
        <taxon>Lachnospiraceae</taxon>
        <taxon>Frisingicoccus</taxon>
    </lineage>
</organism>
<dbReference type="Gene3D" id="1.10.10.10">
    <property type="entry name" value="Winged helix-like DNA-binding domain superfamily/Winged helix DNA-binding domain"/>
    <property type="match status" value="1"/>
</dbReference>
<gene>
    <name evidence="2" type="ORF">EV212_11826</name>
</gene>
<dbReference type="EMBL" id="SLXA01000018">
    <property type="protein sequence ID" value="TCO82198.1"/>
    <property type="molecule type" value="Genomic_DNA"/>
</dbReference>
<protein>
    <submittedName>
        <fullName evidence="2">Response regulator NasT</fullName>
    </submittedName>
</protein>
<dbReference type="InterPro" id="IPR005561">
    <property type="entry name" value="ANTAR"/>
</dbReference>
<dbReference type="GO" id="GO:0003723">
    <property type="term" value="F:RNA binding"/>
    <property type="evidence" value="ECO:0007669"/>
    <property type="project" value="InterPro"/>
</dbReference>
<dbReference type="PROSITE" id="PS50921">
    <property type="entry name" value="ANTAR"/>
    <property type="match status" value="1"/>
</dbReference>
<dbReference type="Proteomes" id="UP000295711">
    <property type="component" value="Unassembled WGS sequence"/>
</dbReference>
<dbReference type="Pfam" id="PF03861">
    <property type="entry name" value="ANTAR"/>
    <property type="match status" value="1"/>
</dbReference>
<sequence length="183" mass="20947">MVSIIVAFKKQTDAANIRNLLTRFGYNVVGVCTSGAAVLNVIDQMIDSDGIVICGCRLNDMDYFNLYKYLPEYYEMVVMGSRAALEQMEYVDVLKIALPMKTQAFINNIELLETTMMRRRKKRREMPKNRSGEERILIDSAKSLLMEAKKYTEEEAHRYLQKTSMSNGTSIVETAQMVLELFG</sequence>
<dbReference type="OrthoDB" id="9808843at2"/>
<dbReference type="InterPro" id="IPR011006">
    <property type="entry name" value="CheY-like_superfamily"/>
</dbReference>
<evidence type="ECO:0000313" key="3">
    <source>
        <dbReference type="Proteomes" id="UP000295711"/>
    </source>
</evidence>
<dbReference type="SUPFAM" id="SSF52172">
    <property type="entry name" value="CheY-like"/>
    <property type="match status" value="1"/>
</dbReference>
<keyword evidence="3" id="KW-1185">Reference proteome</keyword>
<proteinExistence type="predicted"/>
<dbReference type="AlphaFoldDB" id="A0A4R2L6P4"/>
<evidence type="ECO:0000259" key="1">
    <source>
        <dbReference type="PROSITE" id="PS50921"/>
    </source>
</evidence>
<dbReference type="InterPro" id="IPR036388">
    <property type="entry name" value="WH-like_DNA-bd_sf"/>
</dbReference>